<sequence length="209" mass="24838">MTATCRRCLVGRFCGEGDMPIRNEVHRWAQQTWKGAHNVQVYDMSGFLFLFEFQTRRMAEHVIMGEWKRQGLTLKLEWWSPTVGAFPDEKMFDWFWIRVLGLPLQLWNNKVMEKIGDECGGWLEIEEETEIKNHLRWARIRVRGPREKIPTKIEIADNGLIYSLPVWMESPVTYRLMEVEKRADRGDSDIYCLMVQKTDLCCWKTEIEC</sequence>
<evidence type="ECO:0000313" key="2">
    <source>
        <dbReference type="EMBL" id="KAG5619743.1"/>
    </source>
</evidence>
<evidence type="ECO:0000259" key="1">
    <source>
        <dbReference type="Pfam" id="PF14111"/>
    </source>
</evidence>
<protein>
    <recommendedName>
        <fullName evidence="1">DUF4283 domain-containing protein</fullName>
    </recommendedName>
</protein>
<dbReference type="PANTHER" id="PTHR34427:SF10">
    <property type="entry name" value="DUF4283 DOMAIN-CONTAINING PROTEIN"/>
    <property type="match status" value="1"/>
</dbReference>
<name>A0A9J6A6S3_SOLCO</name>
<dbReference type="Pfam" id="PF14111">
    <property type="entry name" value="DUF4283"/>
    <property type="match status" value="1"/>
</dbReference>
<proteinExistence type="predicted"/>
<organism evidence="2 3">
    <name type="scientific">Solanum commersonii</name>
    <name type="common">Commerson's wild potato</name>
    <name type="synonym">Commerson's nightshade</name>
    <dbReference type="NCBI Taxonomy" id="4109"/>
    <lineage>
        <taxon>Eukaryota</taxon>
        <taxon>Viridiplantae</taxon>
        <taxon>Streptophyta</taxon>
        <taxon>Embryophyta</taxon>
        <taxon>Tracheophyta</taxon>
        <taxon>Spermatophyta</taxon>
        <taxon>Magnoliopsida</taxon>
        <taxon>eudicotyledons</taxon>
        <taxon>Gunneridae</taxon>
        <taxon>Pentapetalae</taxon>
        <taxon>asterids</taxon>
        <taxon>lamiids</taxon>
        <taxon>Solanales</taxon>
        <taxon>Solanaceae</taxon>
        <taxon>Solanoideae</taxon>
        <taxon>Solaneae</taxon>
        <taxon>Solanum</taxon>
    </lineage>
</organism>
<gene>
    <name evidence="2" type="ORF">H5410_004961</name>
</gene>
<dbReference type="OrthoDB" id="1745573at2759"/>
<accession>A0A9J6A6S3</accession>
<dbReference type="AlphaFoldDB" id="A0A9J6A6S3"/>
<keyword evidence="3" id="KW-1185">Reference proteome</keyword>
<dbReference type="InterPro" id="IPR025558">
    <property type="entry name" value="DUF4283"/>
</dbReference>
<feature type="domain" description="DUF4283" evidence="1">
    <location>
        <begin position="2"/>
        <end position="84"/>
    </location>
</feature>
<dbReference type="EMBL" id="JACXVP010000002">
    <property type="protein sequence ID" value="KAG5619743.1"/>
    <property type="molecule type" value="Genomic_DNA"/>
</dbReference>
<evidence type="ECO:0000313" key="3">
    <source>
        <dbReference type="Proteomes" id="UP000824120"/>
    </source>
</evidence>
<comment type="caution">
    <text evidence="2">The sequence shown here is derived from an EMBL/GenBank/DDBJ whole genome shotgun (WGS) entry which is preliminary data.</text>
</comment>
<dbReference type="Proteomes" id="UP000824120">
    <property type="component" value="Chromosome 2"/>
</dbReference>
<reference evidence="2 3" key="1">
    <citation type="submission" date="2020-09" db="EMBL/GenBank/DDBJ databases">
        <title>De no assembly of potato wild relative species, Solanum commersonii.</title>
        <authorList>
            <person name="Cho K."/>
        </authorList>
    </citation>
    <scope>NUCLEOTIDE SEQUENCE [LARGE SCALE GENOMIC DNA]</scope>
    <source>
        <strain evidence="2">LZ3.2</strain>
        <tissue evidence="2">Leaf</tissue>
    </source>
</reference>
<dbReference type="PANTHER" id="PTHR34427">
    <property type="entry name" value="DUF4283 DOMAIN PROTEIN"/>
    <property type="match status" value="1"/>
</dbReference>